<dbReference type="EMBL" id="AEUP01000031">
    <property type="protein sequence ID" value="EGE47047.1"/>
    <property type="molecule type" value="Genomic_DNA"/>
</dbReference>
<accession>F1YW54</accession>
<dbReference type="AlphaFoldDB" id="F1YW54"/>
<protein>
    <submittedName>
        <fullName evidence="1">Transcriptional Regulator LysR</fullName>
    </submittedName>
</protein>
<evidence type="ECO:0000313" key="2">
    <source>
        <dbReference type="Proteomes" id="UP000018454"/>
    </source>
</evidence>
<reference evidence="1 2" key="1">
    <citation type="journal article" date="2011" name="Science">
        <title>Drosophila microbiome modulates host developmental and metabolic homeostasis via insulin signaling.</title>
        <authorList>
            <person name="Shin S.C."/>
            <person name="Kim S.H."/>
            <person name="You H."/>
            <person name="Kim B."/>
            <person name="Kim A.C."/>
            <person name="Lee K.A."/>
            <person name="Yoon J.H."/>
            <person name="Ryu J.H."/>
            <person name="Lee W.J."/>
        </authorList>
    </citation>
    <scope>NUCLEOTIDE SEQUENCE [LARGE SCALE GENOMIC DNA]</scope>
    <source>
        <strain evidence="1 2">DM001</strain>
    </source>
</reference>
<evidence type="ECO:0000313" key="1">
    <source>
        <dbReference type="EMBL" id="EGE47047.1"/>
    </source>
</evidence>
<dbReference type="Proteomes" id="UP000018454">
    <property type="component" value="Unassembled WGS sequence"/>
</dbReference>
<gene>
    <name evidence="1" type="ORF">APO_2463</name>
</gene>
<proteinExistence type="predicted"/>
<dbReference type="RefSeq" id="WP_006117252.1">
    <property type="nucleotide sequence ID" value="NZ_AEUP01000031.1"/>
</dbReference>
<sequence length="81" mass="9144">MSGLATNHYDFVFVNLADAFTLLSVTMLRELGRDIIDPKTKLRFLPEMQLEAGMIYLQETQLSAAAQYASDFIVNKITKTI</sequence>
<organism evidence="1 2">
    <name type="scientific">Acetobacter pomorum DM001</name>
    <dbReference type="NCBI Taxonomy" id="945681"/>
    <lineage>
        <taxon>Bacteria</taxon>
        <taxon>Pseudomonadati</taxon>
        <taxon>Pseudomonadota</taxon>
        <taxon>Alphaproteobacteria</taxon>
        <taxon>Acetobacterales</taxon>
        <taxon>Acetobacteraceae</taxon>
        <taxon>Acetobacter</taxon>
    </lineage>
</organism>
<name>F1YW54_9PROT</name>
<comment type="caution">
    <text evidence="1">The sequence shown here is derived from an EMBL/GenBank/DDBJ whole genome shotgun (WGS) entry which is preliminary data.</text>
</comment>